<dbReference type="Proteomes" id="UP000003671">
    <property type="component" value="Unassembled WGS sequence"/>
</dbReference>
<gene>
    <name evidence="1" type="ORF">MITSMUL_05116</name>
</gene>
<reference evidence="1" key="1">
    <citation type="submission" date="2009-09" db="EMBL/GenBank/DDBJ databases">
        <authorList>
            <person name="Weinstock G."/>
            <person name="Sodergren E."/>
            <person name="Clifton S."/>
            <person name="Fulton L."/>
            <person name="Fulton B."/>
            <person name="Courtney L."/>
            <person name="Fronick C."/>
            <person name="Harrison M."/>
            <person name="Strong C."/>
            <person name="Farmer C."/>
            <person name="Delahaunty K."/>
            <person name="Markovic C."/>
            <person name="Hall O."/>
            <person name="Minx P."/>
            <person name="Tomlinson C."/>
            <person name="Mitreva M."/>
            <person name="Nelson J."/>
            <person name="Hou S."/>
            <person name="Wollam A."/>
            <person name="Pepin K.H."/>
            <person name="Johnson M."/>
            <person name="Bhonagiri V."/>
            <person name="Nash W.E."/>
            <person name="Warren W."/>
            <person name="Chinwalla A."/>
            <person name="Mardis E.R."/>
            <person name="Wilson R.K."/>
        </authorList>
    </citation>
    <scope>NUCLEOTIDE SEQUENCE [LARGE SCALE GENOMIC DNA]</scope>
    <source>
        <strain evidence="1">DSM 20544</strain>
    </source>
</reference>
<comment type="caution">
    <text evidence="1">The sequence shown here is derived from an EMBL/GenBank/DDBJ whole genome shotgun (WGS) entry which is preliminary data.</text>
</comment>
<dbReference type="PATRIC" id="fig|500635.8.peg.1778"/>
<dbReference type="RefSeq" id="WP_005842188.1">
    <property type="nucleotide sequence ID" value="NZ_GG697142.2"/>
</dbReference>
<keyword evidence="2" id="KW-1185">Reference proteome</keyword>
<accession>C9KPF9</accession>
<name>C9KPF9_9FIRM</name>
<dbReference type="AlphaFoldDB" id="C9KPF9"/>
<sequence length="88" mass="10320">MSEMHDIHDIHEIDEAEVSEEQRAIDQITHILLHALTEDGIGEQLEHAKSQQEVYKLLQTLPYFKLTFEEFQLGIQALRQQQEEIHQG</sequence>
<evidence type="ECO:0000313" key="2">
    <source>
        <dbReference type="Proteomes" id="UP000003671"/>
    </source>
</evidence>
<organism evidence="1 2">
    <name type="scientific">Mitsuokella multacida DSM 20544</name>
    <dbReference type="NCBI Taxonomy" id="500635"/>
    <lineage>
        <taxon>Bacteria</taxon>
        <taxon>Bacillati</taxon>
        <taxon>Bacillota</taxon>
        <taxon>Negativicutes</taxon>
        <taxon>Selenomonadales</taxon>
        <taxon>Selenomonadaceae</taxon>
        <taxon>Mitsuokella</taxon>
    </lineage>
</organism>
<evidence type="ECO:0000313" key="1">
    <source>
        <dbReference type="EMBL" id="EEX68114.1"/>
    </source>
</evidence>
<dbReference type="eggNOG" id="ENOG502ZQGU">
    <property type="taxonomic scope" value="Bacteria"/>
</dbReference>
<dbReference type="EMBL" id="ABWK02000020">
    <property type="protein sequence ID" value="EEX68114.1"/>
    <property type="molecule type" value="Genomic_DNA"/>
</dbReference>
<proteinExistence type="predicted"/>
<dbReference type="GeneID" id="93482069"/>
<dbReference type="HOGENOM" id="CLU_2465630_0_0_9"/>
<protein>
    <submittedName>
        <fullName evidence="1">Uncharacterized protein</fullName>
    </submittedName>
</protein>